<dbReference type="OrthoDB" id="3946221at2759"/>
<accession>A0A8H4PUP4</accession>
<reference evidence="2 3" key="1">
    <citation type="journal article" date="2020" name="Genome Biol. Evol.">
        <title>A new high-quality draft genome assembly of the Chinese cordyceps Ophiocordyceps sinensis.</title>
        <authorList>
            <person name="Shu R."/>
            <person name="Zhang J."/>
            <person name="Meng Q."/>
            <person name="Zhang H."/>
            <person name="Zhou G."/>
            <person name="Li M."/>
            <person name="Wu P."/>
            <person name="Zhao Y."/>
            <person name="Chen C."/>
            <person name="Qin Q."/>
        </authorList>
    </citation>
    <scope>NUCLEOTIDE SEQUENCE [LARGE SCALE GENOMIC DNA]</scope>
    <source>
        <strain evidence="2 3">IOZ07</strain>
    </source>
</reference>
<keyword evidence="3" id="KW-1185">Reference proteome</keyword>
<feature type="compositionally biased region" description="Acidic residues" evidence="1">
    <location>
        <begin position="235"/>
        <end position="263"/>
    </location>
</feature>
<evidence type="ECO:0000313" key="2">
    <source>
        <dbReference type="EMBL" id="KAF4510809.1"/>
    </source>
</evidence>
<organism evidence="2 3">
    <name type="scientific">Ophiocordyceps sinensis</name>
    <dbReference type="NCBI Taxonomy" id="72228"/>
    <lineage>
        <taxon>Eukaryota</taxon>
        <taxon>Fungi</taxon>
        <taxon>Dikarya</taxon>
        <taxon>Ascomycota</taxon>
        <taxon>Pezizomycotina</taxon>
        <taxon>Sordariomycetes</taxon>
        <taxon>Hypocreomycetidae</taxon>
        <taxon>Hypocreales</taxon>
        <taxon>Ophiocordycipitaceae</taxon>
        <taxon>Ophiocordyceps</taxon>
    </lineage>
</organism>
<feature type="compositionally biased region" description="Low complexity" evidence="1">
    <location>
        <begin position="70"/>
        <end position="83"/>
    </location>
</feature>
<comment type="caution">
    <text evidence="2">The sequence shown here is derived from an EMBL/GenBank/DDBJ whole genome shotgun (WGS) entry which is preliminary data.</text>
</comment>
<feature type="region of interest" description="Disordered" evidence="1">
    <location>
        <begin position="144"/>
        <end position="172"/>
    </location>
</feature>
<feature type="region of interest" description="Disordered" evidence="1">
    <location>
        <begin position="1"/>
        <end position="117"/>
    </location>
</feature>
<sequence length="369" mass="39865">MLARKLLPAKAPTAVLGAATTASRPEPAAPVLPTSSMFPPVPLSGRRRRGMLSSLTVAGTSEAGEGGGSSSPSPASRSPSIRSVTARRPGRQSIRRGAAQPSSRRRLVSVAATPPRMQLSHADIHRWQQETSHAGAAPGLSRLLLRPLPPKNASPTKSSLRSPLKPRTPGRVVDFTSSVLSPAEQARARHERRLSGASVASIASLARPGVAFAPPAVTTGDEGGGDVEDVSMLDAPEVDDEDRPVDDEDTSVDEDRPEVDEDRPEPLSRTVWTRRHWLFLDELLQLRRRAPFALCAAAANRYLGKTVKSQGEAMRLEHWHLQVVDAFVAAVGGWDEGVLAKRLFALMLGEERRRRGRGRSERPPPVMFH</sequence>
<evidence type="ECO:0000256" key="1">
    <source>
        <dbReference type="SAM" id="MobiDB-lite"/>
    </source>
</evidence>
<proteinExistence type="predicted"/>
<gene>
    <name evidence="2" type="ORF">G6O67_002674</name>
</gene>
<feature type="region of interest" description="Disordered" evidence="1">
    <location>
        <begin position="235"/>
        <end position="265"/>
    </location>
</feature>
<dbReference type="Proteomes" id="UP000557566">
    <property type="component" value="Unassembled WGS sequence"/>
</dbReference>
<dbReference type="AlphaFoldDB" id="A0A8H4PUP4"/>
<name>A0A8H4PUP4_9HYPO</name>
<protein>
    <submittedName>
        <fullName evidence="2">Uncharacterized protein</fullName>
    </submittedName>
</protein>
<dbReference type="EMBL" id="JAAVMX010000003">
    <property type="protein sequence ID" value="KAF4510809.1"/>
    <property type="molecule type" value="Genomic_DNA"/>
</dbReference>
<evidence type="ECO:0000313" key="3">
    <source>
        <dbReference type="Proteomes" id="UP000557566"/>
    </source>
</evidence>